<reference evidence="4" key="1">
    <citation type="journal article" date="2017" name="bioRxiv">
        <title>Comparative analysis of the genomes of Stylophora pistillata and Acropora digitifera provides evidence for extensive differences between species of corals.</title>
        <authorList>
            <person name="Voolstra C.R."/>
            <person name="Li Y."/>
            <person name="Liew Y.J."/>
            <person name="Baumgarten S."/>
            <person name="Zoccola D."/>
            <person name="Flot J.-F."/>
            <person name="Tambutte S."/>
            <person name="Allemand D."/>
            <person name="Aranda M."/>
        </authorList>
    </citation>
    <scope>NUCLEOTIDE SEQUENCE [LARGE SCALE GENOMIC DNA]</scope>
</reference>
<evidence type="ECO:0000313" key="4">
    <source>
        <dbReference type="Proteomes" id="UP000225706"/>
    </source>
</evidence>
<comment type="caution">
    <text evidence="3">The sequence shown here is derived from an EMBL/GenBank/DDBJ whole genome shotgun (WGS) entry which is preliminary data.</text>
</comment>
<feature type="compositionally biased region" description="Basic and acidic residues" evidence="2">
    <location>
        <begin position="385"/>
        <end position="410"/>
    </location>
</feature>
<feature type="compositionally biased region" description="Basic and acidic residues" evidence="2">
    <location>
        <begin position="246"/>
        <end position="255"/>
    </location>
</feature>
<feature type="region of interest" description="Disordered" evidence="2">
    <location>
        <begin position="871"/>
        <end position="891"/>
    </location>
</feature>
<dbReference type="PANTHER" id="PTHR15732">
    <property type="entry name" value="PROTEIN MOONRAKER"/>
    <property type="match status" value="1"/>
</dbReference>
<gene>
    <name evidence="3" type="ORF">AWC38_SpisGene5556</name>
</gene>
<dbReference type="GO" id="GO:0007099">
    <property type="term" value="P:centriole replication"/>
    <property type="evidence" value="ECO:0007669"/>
    <property type="project" value="InterPro"/>
</dbReference>
<dbReference type="STRING" id="50429.A0A2B4SMD3"/>
<feature type="coiled-coil region" evidence="1">
    <location>
        <begin position="625"/>
        <end position="652"/>
    </location>
</feature>
<dbReference type="Proteomes" id="UP000225706">
    <property type="component" value="Unassembled WGS sequence"/>
</dbReference>
<feature type="region of interest" description="Disordered" evidence="2">
    <location>
        <begin position="384"/>
        <end position="410"/>
    </location>
</feature>
<keyword evidence="1" id="KW-0175">Coiled coil</keyword>
<sequence>MHISCRMSADVLQKPSQVGFNFPSLNQPVSVPQRVMAGPDSGPAPHKMNQLQFNLGGPTSADQFTTRFRKPQPIIIEKLGDQNRTAQLLSQSSTTTPVVYPVVPSVSSSITSDRLALAVHLAKKDVRKVKEIGTENVLVSQEEETKKRHFASAGKDSGAGKKNRVKGMKSKSQAAISEDKTTLRERVHSTVKKQEAEARKQYKMYFYPAAREDDEYESDGERTQANEIRKLRKELHQYMKQMESLKDERPQILKNKDKRLKKRKEGEGRLGDEDVDERQVVRAEEQAARSARMLYVLQRQVCEIEDELNKKKRGIKHTKKSQTLSRLAAAHRGAVRALQTFVSQAPLQPKVGHGLPPMYQELSALIRQLSLLAAQLHINGEDFSGEAKREKDHDEKVQFHSKDEPGKEEVVSRAIYKTPEKASAFIQEVADRKPWGTIKPRSPPKQVVTSSPDPTPERDAVLQAGLSALLRVKDTPVQTPVVKPKFQPRPAVQVEKPVKQASKKSLLLPAKLKLQRQKAFQTAKRVKLHHDVDQAHFAKGTVASILKKAPPVVGHQPVAQTRTPPRAPTWEGPHTPERVHYQGLHSLSPRSHRRQCETQKLQSPRSPKYARRILPTDLELIEREVARQRWLDEEAERRIRDLERERRLEVMQRHRRSPDVLLPKRLISETEDAIRSRLKPLLDRAEAIAETEAKREAGQKKSLQHQLGKLASQTTLNQADVLAEKVLDDILEDTVLEMQRLELEDDVQRQADNLQNSSTLENILQRLQSFEKAEEEIRQHWVQVNYADVEKSTENLPTGKSTQPAKDPKPIMFTRAVETESHRLLPGNARAPPDDDRPGVSEPFRLLNEISATSSFSSLMEERSFAQSSIYKRSQNSSAPQSRPLTSGTQPTVFLSVPKEMRASIVSYRNRFNKYLQDTSTHEEGTFDPWGLVNRISEELLEEALQEVGHELDNVCDVYAEALYNQEFVSVSSDA</sequence>
<feature type="compositionally biased region" description="Basic and acidic residues" evidence="2">
    <location>
        <begin position="177"/>
        <end position="194"/>
    </location>
</feature>
<proteinExistence type="predicted"/>
<dbReference type="EMBL" id="LSMT01000062">
    <property type="protein sequence ID" value="PFX29672.1"/>
    <property type="molecule type" value="Genomic_DNA"/>
</dbReference>
<feature type="region of interest" description="Disordered" evidence="2">
    <location>
        <begin position="246"/>
        <end position="273"/>
    </location>
</feature>
<name>A0A2B4SMD3_STYPI</name>
<organism evidence="3 4">
    <name type="scientific">Stylophora pistillata</name>
    <name type="common">Smooth cauliflower coral</name>
    <dbReference type="NCBI Taxonomy" id="50429"/>
    <lineage>
        <taxon>Eukaryota</taxon>
        <taxon>Metazoa</taxon>
        <taxon>Cnidaria</taxon>
        <taxon>Anthozoa</taxon>
        <taxon>Hexacorallia</taxon>
        <taxon>Scleractinia</taxon>
        <taxon>Astrocoeniina</taxon>
        <taxon>Pocilloporidae</taxon>
        <taxon>Stylophora</taxon>
    </lineage>
</organism>
<dbReference type="GO" id="GO:0034451">
    <property type="term" value="C:centriolar satellite"/>
    <property type="evidence" value="ECO:0007669"/>
    <property type="project" value="TreeGrafter"/>
</dbReference>
<feature type="region of interest" description="Disordered" evidence="2">
    <location>
        <begin position="143"/>
        <end position="194"/>
    </location>
</feature>
<evidence type="ECO:0000256" key="1">
    <source>
        <dbReference type="SAM" id="Coils"/>
    </source>
</evidence>
<keyword evidence="4" id="KW-1185">Reference proteome</keyword>
<evidence type="ECO:0000256" key="2">
    <source>
        <dbReference type="SAM" id="MobiDB-lite"/>
    </source>
</evidence>
<dbReference type="Pfam" id="PF15718">
    <property type="entry name" value="MNR"/>
    <property type="match status" value="2"/>
</dbReference>
<evidence type="ECO:0008006" key="5">
    <source>
        <dbReference type="Google" id="ProtNLM"/>
    </source>
</evidence>
<dbReference type="OrthoDB" id="10072648at2759"/>
<dbReference type="AlphaFoldDB" id="A0A2B4SMD3"/>
<protein>
    <recommendedName>
        <fullName evidence="5">Protein moonraker</fullName>
    </recommendedName>
</protein>
<dbReference type="GO" id="GO:0071539">
    <property type="term" value="P:protein localization to centrosome"/>
    <property type="evidence" value="ECO:0007669"/>
    <property type="project" value="TreeGrafter"/>
</dbReference>
<feature type="region of interest" description="Disordered" evidence="2">
    <location>
        <begin position="820"/>
        <end position="842"/>
    </location>
</feature>
<accession>A0A2B4SMD3</accession>
<dbReference type="PANTHER" id="PTHR15732:SF4">
    <property type="entry name" value="PROTEIN MOONRAKER"/>
    <property type="match status" value="1"/>
</dbReference>
<evidence type="ECO:0000313" key="3">
    <source>
        <dbReference type="EMBL" id="PFX29672.1"/>
    </source>
</evidence>
<feature type="region of interest" description="Disordered" evidence="2">
    <location>
        <begin position="435"/>
        <end position="457"/>
    </location>
</feature>
<feature type="region of interest" description="Disordered" evidence="2">
    <location>
        <begin position="553"/>
        <end position="577"/>
    </location>
</feature>
<dbReference type="InterPro" id="IPR031447">
    <property type="entry name" value="MNR"/>
</dbReference>
<feature type="compositionally biased region" description="Basic and acidic residues" evidence="2">
    <location>
        <begin position="264"/>
        <end position="273"/>
    </location>
</feature>